<name>A0ABP8MJG5_9BACT</name>
<reference evidence="5" key="1">
    <citation type="journal article" date="2019" name="Int. J. Syst. Evol. Microbiol.">
        <title>The Global Catalogue of Microorganisms (GCM) 10K type strain sequencing project: providing services to taxonomists for standard genome sequencing and annotation.</title>
        <authorList>
            <consortium name="The Broad Institute Genomics Platform"/>
            <consortium name="The Broad Institute Genome Sequencing Center for Infectious Disease"/>
            <person name="Wu L."/>
            <person name="Ma J."/>
        </authorList>
    </citation>
    <scope>NUCLEOTIDE SEQUENCE [LARGE SCALE GENOMIC DNA]</scope>
    <source>
        <strain evidence="5">JCM 31921</strain>
    </source>
</reference>
<feature type="coiled-coil region" evidence="1">
    <location>
        <begin position="125"/>
        <end position="165"/>
    </location>
</feature>
<keyword evidence="5" id="KW-1185">Reference proteome</keyword>
<sequence>MNVRILSLFDEDPVEIPKETPEKKKRTPKKEKVAETYEESDENTPEPAAKATKIAAGESGTTKNYYAIGEIAKMFKVRTSHIRFWTIQFALKMRTNRKGDRLYTPENIEQLKLIHHLVKIQGFTIAGAKAKMKELKNTNLEELQKSNIINTLKALRETLLQLRRQI</sequence>
<keyword evidence="1" id="KW-0175">Coiled coil</keyword>
<feature type="domain" description="HTH merR-type" evidence="3">
    <location>
        <begin position="66"/>
        <end position="135"/>
    </location>
</feature>
<evidence type="ECO:0000256" key="1">
    <source>
        <dbReference type="SAM" id="Coils"/>
    </source>
</evidence>
<gene>
    <name evidence="4" type="ORF">GCM10023092_06700</name>
</gene>
<evidence type="ECO:0000313" key="5">
    <source>
        <dbReference type="Proteomes" id="UP001501410"/>
    </source>
</evidence>
<dbReference type="InterPro" id="IPR000551">
    <property type="entry name" value="MerR-type_HTH_dom"/>
</dbReference>
<dbReference type="Pfam" id="PF13411">
    <property type="entry name" value="MerR_1"/>
    <property type="match status" value="1"/>
</dbReference>
<evidence type="ECO:0000256" key="2">
    <source>
        <dbReference type="SAM" id="MobiDB-lite"/>
    </source>
</evidence>
<proteinExistence type="predicted"/>
<dbReference type="EMBL" id="BAABEZ010000004">
    <property type="protein sequence ID" value="GAA4450589.1"/>
    <property type="molecule type" value="Genomic_DNA"/>
</dbReference>
<dbReference type="SMART" id="SM00422">
    <property type="entry name" value="HTH_MERR"/>
    <property type="match status" value="1"/>
</dbReference>
<feature type="region of interest" description="Disordered" evidence="2">
    <location>
        <begin position="1"/>
        <end position="53"/>
    </location>
</feature>
<evidence type="ECO:0000259" key="3">
    <source>
        <dbReference type="SMART" id="SM00422"/>
    </source>
</evidence>
<protein>
    <recommendedName>
        <fullName evidence="3">HTH merR-type domain-containing protein</fullName>
    </recommendedName>
</protein>
<dbReference type="Gene3D" id="1.10.1660.10">
    <property type="match status" value="1"/>
</dbReference>
<comment type="caution">
    <text evidence="4">The sequence shown here is derived from an EMBL/GenBank/DDBJ whole genome shotgun (WGS) entry which is preliminary data.</text>
</comment>
<dbReference type="SUPFAM" id="SSF46955">
    <property type="entry name" value="Putative DNA-binding domain"/>
    <property type="match status" value="1"/>
</dbReference>
<evidence type="ECO:0000313" key="4">
    <source>
        <dbReference type="EMBL" id="GAA4450589.1"/>
    </source>
</evidence>
<accession>A0ABP8MJG5</accession>
<dbReference type="Proteomes" id="UP001501410">
    <property type="component" value="Unassembled WGS sequence"/>
</dbReference>
<dbReference type="InterPro" id="IPR009061">
    <property type="entry name" value="DNA-bd_dom_put_sf"/>
</dbReference>
<dbReference type="RefSeq" id="WP_344822682.1">
    <property type="nucleotide sequence ID" value="NZ_BAABEZ010000004.1"/>
</dbReference>
<organism evidence="4 5">
    <name type="scientific">Rurimicrobium arvi</name>
    <dbReference type="NCBI Taxonomy" id="2049916"/>
    <lineage>
        <taxon>Bacteria</taxon>
        <taxon>Pseudomonadati</taxon>
        <taxon>Bacteroidota</taxon>
        <taxon>Chitinophagia</taxon>
        <taxon>Chitinophagales</taxon>
        <taxon>Chitinophagaceae</taxon>
        <taxon>Rurimicrobium</taxon>
    </lineage>
</organism>